<dbReference type="Pfam" id="PF11208">
    <property type="entry name" value="DUF2992"/>
    <property type="match status" value="1"/>
</dbReference>
<reference evidence="2 3" key="1">
    <citation type="journal article" date="2021" name="Int. J. Syst. Evol. Microbiol.">
        <title>Lentilactobacillus fungorum sp. nov., isolated from spent mushroom substrates.</title>
        <authorList>
            <person name="Tohno M."/>
            <person name="Tanizawa Y."/>
            <person name="Kojima Y."/>
            <person name="Sakamoto M."/>
            <person name="Ohkuma M."/>
            <person name="Kobayashi H."/>
        </authorList>
    </citation>
    <scope>NUCLEOTIDE SEQUENCE [LARGE SCALE GENOMIC DNA]</scope>
    <source>
        <strain evidence="2 3">YK48G</strain>
    </source>
</reference>
<sequence>MNQIISQLSIIFDPPFYKAIFEREFNAHYEVAQVVLGTTQSKTPLILKLINEKRPTIHFYAATSDLGSQLAVSRHINPKRRQRLARKAVLHQGIGTKAQSALKAQFEQSKRSRKHHHTQERTVVNQQRYLAKQIKRIEKHKGH</sequence>
<evidence type="ECO:0008006" key="4">
    <source>
        <dbReference type="Google" id="ProtNLM"/>
    </source>
</evidence>
<comment type="caution">
    <text evidence="2">The sequence shown here is derived from an EMBL/GenBank/DDBJ whole genome shotgun (WGS) entry which is preliminary data.</text>
</comment>
<name>A0ABQ3VZE5_9LACO</name>
<dbReference type="InterPro" id="IPR016787">
    <property type="entry name" value="UCP021328"/>
</dbReference>
<dbReference type="Proteomes" id="UP000604765">
    <property type="component" value="Unassembled WGS sequence"/>
</dbReference>
<organism evidence="2 3">
    <name type="scientific">Lentilactobacillus fungorum</name>
    <dbReference type="NCBI Taxonomy" id="2201250"/>
    <lineage>
        <taxon>Bacteria</taxon>
        <taxon>Bacillati</taxon>
        <taxon>Bacillota</taxon>
        <taxon>Bacilli</taxon>
        <taxon>Lactobacillales</taxon>
        <taxon>Lactobacillaceae</taxon>
        <taxon>Lentilactobacillus</taxon>
    </lineage>
</organism>
<dbReference type="RefSeq" id="WP_203630305.1">
    <property type="nucleotide sequence ID" value="NZ_BNJR01000015.1"/>
</dbReference>
<proteinExistence type="predicted"/>
<dbReference type="EMBL" id="BNJR01000015">
    <property type="protein sequence ID" value="GHP14287.1"/>
    <property type="molecule type" value="Genomic_DNA"/>
</dbReference>
<accession>A0ABQ3VZE5</accession>
<evidence type="ECO:0000313" key="3">
    <source>
        <dbReference type="Proteomes" id="UP000604765"/>
    </source>
</evidence>
<keyword evidence="3" id="KW-1185">Reference proteome</keyword>
<evidence type="ECO:0000256" key="1">
    <source>
        <dbReference type="SAM" id="MobiDB-lite"/>
    </source>
</evidence>
<feature type="region of interest" description="Disordered" evidence="1">
    <location>
        <begin position="95"/>
        <end position="123"/>
    </location>
</feature>
<protein>
    <recommendedName>
        <fullName evidence="4">DUF2992 domain-containing protein</fullName>
    </recommendedName>
</protein>
<dbReference type="PIRSF" id="PIRSF021328">
    <property type="entry name" value="UCP021328"/>
    <property type="match status" value="1"/>
</dbReference>
<evidence type="ECO:0000313" key="2">
    <source>
        <dbReference type="EMBL" id="GHP14287.1"/>
    </source>
</evidence>
<gene>
    <name evidence="2" type="ORF">YK48G_17120</name>
</gene>